<evidence type="ECO:0000313" key="7">
    <source>
        <dbReference type="EMBL" id="KAF5755087.1"/>
    </source>
</evidence>
<feature type="compositionally biased region" description="Basic and acidic residues" evidence="4">
    <location>
        <begin position="650"/>
        <end position="668"/>
    </location>
</feature>
<dbReference type="PROSITE" id="PS51319">
    <property type="entry name" value="TFIIS_N"/>
    <property type="match status" value="1"/>
</dbReference>
<dbReference type="Proteomes" id="UP000215914">
    <property type="component" value="Unassembled WGS sequence"/>
</dbReference>
<evidence type="ECO:0000256" key="4">
    <source>
        <dbReference type="SAM" id="MobiDB-lite"/>
    </source>
</evidence>
<sequence length="1045" mass="113239">MAISAINNDGRKINVGDCALFKPPYNSLPFVGRIRKLNIGKENNISLCVNWLYRPADIKLKEGALPKAAPNEIFYSFHKDEIPAASLLHPCKVTFLRKGVELPSGISSFVCRQVYDVESECLWWLTDRNYINSFLTQELQEEVNQLLDKTLLEMHGAVQTGGRSPKPLNSPNGSAHRKRSLENVQNSSSSISSHAKSKKGEHRVRNSESVKCDRLSKVDDADSGQLRPEHRLKTEIAKITDKGGLVDIDGVEKLIQLMQPEGTDKKLDLVCRTMLVNVILGTDGYDCLARFVHLKGLLVLNEWLQEIHKGKISNGSCKENDKSVEFLFSLLCSLEKLPVNLHALQTCNVGKSVNHLRSHKNSEIQKKARSLVSTWRRRVEAEMNIIETKSSTTEKACDVSLTANGNRPKLIVRLPNTGGSPTQTASGELPEDSATVSGNGSLSVPHAKQGQHVSRKIDSLQVKNVPKTNTNTGNDLFPENEGPIVHDEEQGKNDASSSGVTPKPGKLCERSYSSINALVESCAKFSEAIASPSTGDDGGIILLASVAAGEMSRSDVSPACSPRSNIPIPEGLCSANMKLNSRSPLEEAMCPDVKPIRNTVGLLDAAATSVKPETMQIKEELVFRSCLDIHEDEKKLVHKRLTDRPVATPKSEETDEKAHENMKKDDKSTVVAVQEVRTCGTATDVTEASCVEDRRVKLDFDLNEVLPSDDGIQCEVEEAAVHAPDPLPSNDRTQSGLINVAAAAKGLFYPSESLSRGMPEIGWKDSAATSAFLPTEARKVDVPVPDTCTSKPTHTLFDFDLNVGVDDADQHNAPSGLDLDLNTCDESPEAVQLSGEPDSLKGFDLNGPGMEEVGGETLTLSKNSMQFISGAPNVRMNSMNSGNFSTWFSPNKAYPAITIPSQRMLTPMTSSTSLNPEIFRGPVLSSSPAVPFQYSAFPFETGFSVPSISNTVSSVSNGYADSPSSGGGSLCFSAIPSVGPNSMVSMPYRPYFMNLPGGSSNVGGANEQLRLFHQMAAGGGGSKRKEPDGSWNGDNTISYKHPHQQ</sequence>
<dbReference type="InterPro" id="IPR003617">
    <property type="entry name" value="TFIIS/CRSP70_N_sub"/>
</dbReference>
<evidence type="ECO:0000256" key="2">
    <source>
        <dbReference type="ARBA" id="ARBA00023242"/>
    </source>
</evidence>
<comment type="subcellular location">
    <subcellularLocation>
        <location evidence="1 3">Nucleus</location>
    </subcellularLocation>
</comment>
<dbReference type="SMART" id="SM00509">
    <property type="entry name" value="TFS2N"/>
    <property type="match status" value="1"/>
</dbReference>
<proteinExistence type="predicted"/>
<evidence type="ECO:0000256" key="3">
    <source>
        <dbReference type="PROSITE-ProRule" id="PRU00649"/>
    </source>
</evidence>
<dbReference type="SMART" id="SM00439">
    <property type="entry name" value="BAH"/>
    <property type="match status" value="1"/>
</dbReference>
<dbReference type="Pfam" id="PF01426">
    <property type="entry name" value="BAH"/>
    <property type="match status" value="1"/>
</dbReference>
<dbReference type="GO" id="GO:0003682">
    <property type="term" value="F:chromatin binding"/>
    <property type="evidence" value="ECO:0007669"/>
    <property type="project" value="InterPro"/>
</dbReference>
<feature type="region of interest" description="Disordered" evidence="4">
    <location>
        <begin position="410"/>
        <end position="505"/>
    </location>
</feature>
<accession>A0A9K3DJA1</accession>
<dbReference type="InterPro" id="IPR001025">
    <property type="entry name" value="BAH_dom"/>
</dbReference>
<feature type="region of interest" description="Disordered" evidence="4">
    <location>
        <begin position="1017"/>
        <end position="1045"/>
    </location>
</feature>
<protein>
    <submittedName>
        <fullName evidence="7">Transcription regulator IWS1 family</fullName>
    </submittedName>
</protein>
<dbReference type="GO" id="GO:0005634">
    <property type="term" value="C:nucleus"/>
    <property type="evidence" value="ECO:0007669"/>
    <property type="project" value="UniProtKB-SubCell"/>
</dbReference>
<evidence type="ECO:0000313" key="8">
    <source>
        <dbReference type="Proteomes" id="UP000215914"/>
    </source>
</evidence>
<comment type="caution">
    <text evidence="7">The sequence shown here is derived from an EMBL/GenBank/DDBJ whole genome shotgun (WGS) entry which is preliminary data.</text>
</comment>
<feature type="compositionally biased region" description="Basic and acidic residues" evidence="4">
    <location>
        <begin position="203"/>
        <end position="212"/>
    </location>
</feature>
<dbReference type="InterPro" id="IPR017923">
    <property type="entry name" value="TFIIS_N"/>
</dbReference>
<feature type="domain" description="TFIIS N-terminal" evidence="6">
    <location>
        <begin position="298"/>
        <end position="382"/>
    </location>
</feature>
<dbReference type="AlphaFoldDB" id="A0A9K3DJA1"/>
<dbReference type="PANTHER" id="PTHR46548">
    <property type="entry name" value="BAH AND TFIIS DOMAIN-CONTAINING PROTEIN-RELATED"/>
    <property type="match status" value="1"/>
</dbReference>
<dbReference type="SUPFAM" id="SSF47676">
    <property type="entry name" value="Conserved domain common to transcription factors TFIIS, elongin A, CRSP70"/>
    <property type="match status" value="1"/>
</dbReference>
<reference evidence="7" key="2">
    <citation type="submission" date="2020-06" db="EMBL/GenBank/DDBJ databases">
        <title>Helianthus annuus Genome sequencing and assembly Release 2.</title>
        <authorList>
            <person name="Gouzy J."/>
            <person name="Langlade N."/>
            <person name="Munos S."/>
        </authorList>
    </citation>
    <scope>NUCLEOTIDE SEQUENCE</scope>
    <source>
        <tissue evidence="7">Leaves</tissue>
    </source>
</reference>
<dbReference type="PROSITE" id="PS51038">
    <property type="entry name" value="BAH"/>
    <property type="match status" value="1"/>
</dbReference>
<dbReference type="Pfam" id="PF08711">
    <property type="entry name" value="Med26"/>
    <property type="match status" value="1"/>
</dbReference>
<dbReference type="Gene3D" id="1.20.930.10">
    <property type="entry name" value="Conserved domain common to transcription factors TFIIS, elongin A, CRSP70"/>
    <property type="match status" value="1"/>
</dbReference>
<feature type="region of interest" description="Disordered" evidence="4">
    <location>
        <begin position="642"/>
        <end position="668"/>
    </location>
</feature>
<dbReference type="EMBL" id="MNCJ02000332">
    <property type="protein sequence ID" value="KAF5755087.1"/>
    <property type="molecule type" value="Genomic_DNA"/>
</dbReference>
<dbReference type="PANTHER" id="PTHR46548:SF1">
    <property type="entry name" value="BAH AND TFIIS DOMAIN-CONTAINING PROTEIN-RELATED"/>
    <property type="match status" value="1"/>
</dbReference>
<dbReference type="InterPro" id="IPR043151">
    <property type="entry name" value="BAH_sf"/>
</dbReference>
<dbReference type="Gene3D" id="2.30.30.490">
    <property type="match status" value="1"/>
</dbReference>
<evidence type="ECO:0000256" key="1">
    <source>
        <dbReference type="ARBA" id="ARBA00004123"/>
    </source>
</evidence>
<keyword evidence="8" id="KW-1185">Reference proteome</keyword>
<dbReference type="InterPro" id="IPR035441">
    <property type="entry name" value="TFIIS/LEDGF_dom_sf"/>
</dbReference>
<evidence type="ECO:0000259" key="5">
    <source>
        <dbReference type="PROSITE" id="PS51038"/>
    </source>
</evidence>
<feature type="region of interest" description="Disordered" evidence="4">
    <location>
        <begin position="157"/>
        <end position="212"/>
    </location>
</feature>
<reference evidence="7" key="1">
    <citation type="journal article" date="2017" name="Nature">
        <title>The sunflower genome provides insights into oil metabolism, flowering and Asterid evolution.</title>
        <authorList>
            <person name="Badouin H."/>
            <person name="Gouzy J."/>
            <person name="Grassa C.J."/>
            <person name="Murat F."/>
            <person name="Staton S.E."/>
            <person name="Cottret L."/>
            <person name="Lelandais-Briere C."/>
            <person name="Owens G.L."/>
            <person name="Carrere S."/>
            <person name="Mayjonade B."/>
            <person name="Legrand L."/>
            <person name="Gill N."/>
            <person name="Kane N.C."/>
            <person name="Bowers J.E."/>
            <person name="Hubner S."/>
            <person name="Bellec A."/>
            <person name="Berard A."/>
            <person name="Berges H."/>
            <person name="Blanchet N."/>
            <person name="Boniface M.C."/>
            <person name="Brunel D."/>
            <person name="Catrice O."/>
            <person name="Chaidir N."/>
            <person name="Claudel C."/>
            <person name="Donnadieu C."/>
            <person name="Faraut T."/>
            <person name="Fievet G."/>
            <person name="Helmstetter N."/>
            <person name="King M."/>
            <person name="Knapp S.J."/>
            <person name="Lai Z."/>
            <person name="Le Paslier M.C."/>
            <person name="Lippi Y."/>
            <person name="Lorenzon L."/>
            <person name="Mandel J.R."/>
            <person name="Marage G."/>
            <person name="Marchand G."/>
            <person name="Marquand E."/>
            <person name="Bret-Mestries E."/>
            <person name="Morien E."/>
            <person name="Nambeesan S."/>
            <person name="Nguyen T."/>
            <person name="Pegot-Espagnet P."/>
            <person name="Pouilly N."/>
            <person name="Raftis F."/>
            <person name="Sallet E."/>
            <person name="Schiex T."/>
            <person name="Thomas J."/>
            <person name="Vandecasteele C."/>
            <person name="Vares D."/>
            <person name="Vear F."/>
            <person name="Vautrin S."/>
            <person name="Crespi M."/>
            <person name="Mangin B."/>
            <person name="Burke J.M."/>
            <person name="Salse J."/>
            <person name="Munos S."/>
            <person name="Vincourt P."/>
            <person name="Rieseberg L.H."/>
            <person name="Langlade N.B."/>
        </authorList>
    </citation>
    <scope>NUCLEOTIDE SEQUENCE</scope>
    <source>
        <tissue evidence="7">Leaves</tissue>
    </source>
</reference>
<dbReference type="CDD" id="cd00183">
    <property type="entry name" value="TFIIS_I"/>
    <property type="match status" value="1"/>
</dbReference>
<keyword evidence="2 3" id="KW-0539">Nucleus</keyword>
<feature type="compositionally biased region" description="Polar residues" evidence="4">
    <location>
        <begin position="417"/>
        <end position="426"/>
    </location>
</feature>
<evidence type="ECO:0000259" key="6">
    <source>
        <dbReference type="PROSITE" id="PS51319"/>
    </source>
</evidence>
<dbReference type="Gramene" id="mRNA:HanXRQr2_Chr17g0798651">
    <property type="protein sequence ID" value="mRNA:HanXRQr2_Chr17g0798651"/>
    <property type="gene ID" value="HanXRQr2_Chr17g0798651"/>
</dbReference>
<gene>
    <name evidence="7" type="ORF">HanXRQr2_Chr17g0798651</name>
</gene>
<name>A0A9K3DJA1_HELAN</name>
<feature type="domain" description="BAH" evidence="5">
    <location>
        <begin position="11"/>
        <end position="126"/>
    </location>
</feature>
<organism evidence="7 8">
    <name type="scientific">Helianthus annuus</name>
    <name type="common">Common sunflower</name>
    <dbReference type="NCBI Taxonomy" id="4232"/>
    <lineage>
        <taxon>Eukaryota</taxon>
        <taxon>Viridiplantae</taxon>
        <taxon>Streptophyta</taxon>
        <taxon>Embryophyta</taxon>
        <taxon>Tracheophyta</taxon>
        <taxon>Spermatophyta</taxon>
        <taxon>Magnoliopsida</taxon>
        <taxon>eudicotyledons</taxon>
        <taxon>Gunneridae</taxon>
        <taxon>Pentapetalae</taxon>
        <taxon>asterids</taxon>
        <taxon>campanulids</taxon>
        <taxon>Asterales</taxon>
        <taxon>Asteraceae</taxon>
        <taxon>Asteroideae</taxon>
        <taxon>Heliantheae alliance</taxon>
        <taxon>Heliantheae</taxon>
        <taxon>Helianthus</taxon>
    </lineage>
</organism>